<dbReference type="SUPFAM" id="SSF52283">
    <property type="entry name" value="Formate/glycerate dehydrogenase catalytic domain-like"/>
    <property type="match status" value="1"/>
</dbReference>
<feature type="domain" description="Alanine dehydrogenase/pyridine nucleotide transhydrogenase N-terminal" evidence="2">
    <location>
        <begin position="8"/>
        <end position="82"/>
    </location>
</feature>
<evidence type="ECO:0000313" key="4">
    <source>
        <dbReference type="Proteomes" id="UP000436088"/>
    </source>
</evidence>
<sequence length="82" mass="8893">MLGNGVVGILSESVNKWERRVPLASSHCARLLHSGSAKTGVDRIIVQPSTKRIHHDSLYEDVGCQISDDLSECGLILGIKQP</sequence>
<dbReference type="Proteomes" id="UP000436088">
    <property type="component" value="Unassembled WGS sequence"/>
</dbReference>
<dbReference type="PANTHER" id="PTHR11133:SF22">
    <property type="entry name" value="ALPHA-AMINOADIPIC SEMIALDEHYDE SYNTHASE, MITOCHONDRIAL"/>
    <property type="match status" value="1"/>
</dbReference>
<organism evidence="3 4">
    <name type="scientific">Hibiscus syriacus</name>
    <name type="common">Rose of Sharon</name>
    <dbReference type="NCBI Taxonomy" id="106335"/>
    <lineage>
        <taxon>Eukaryota</taxon>
        <taxon>Viridiplantae</taxon>
        <taxon>Streptophyta</taxon>
        <taxon>Embryophyta</taxon>
        <taxon>Tracheophyta</taxon>
        <taxon>Spermatophyta</taxon>
        <taxon>Magnoliopsida</taxon>
        <taxon>eudicotyledons</taxon>
        <taxon>Gunneridae</taxon>
        <taxon>Pentapetalae</taxon>
        <taxon>rosids</taxon>
        <taxon>malvids</taxon>
        <taxon>Malvales</taxon>
        <taxon>Malvaceae</taxon>
        <taxon>Malvoideae</taxon>
        <taxon>Hibiscus</taxon>
    </lineage>
</organism>
<dbReference type="Gene3D" id="3.40.50.720">
    <property type="entry name" value="NAD(P)-binding Rossmann-like Domain"/>
    <property type="match status" value="1"/>
</dbReference>
<dbReference type="GO" id="GO:0019878">
    <property type="term" value="P:lysine biosynthetic process via aminoadipic acid"/>
    <property type="evidence" value="ECO:0007669"/>
    <property type="project" value="TreeGrafter"/>
</dbReference>
<dbReference type="Pfam" id="PF05222">
    <property type="entry name" value="AlaDh_PNT_N"/>
    <property type="match status" value="1"/>
</dbReference>
<evidence type="ECO:0000313" key="3">
    <source>
        <dbReference type="EMBL" id="KAE8689172.1"/>
    </source>
</evidence>
<name>A0A6A2ZDN3_HIBSY</name>
<accession>A0A6A2ZDN3</accession>
<keyword evidence="1" id="KW-0560">Oxidoreductase</keyword>
<comment type="caution">
    <text evidence="3">The sequence shown here is derived from an EMBL/GenBank/DDBJ whole genome shotgun (WGS) entry which is preliminary data.</text>
</comment>
<gene>
    <name evidence="3" type="ORF">F3Y22_tig00110940pilonHSYRG00065</name>
</gene>
<evidence type="ECO:0000256" key="1">
    <source>
        <dbReference type="ARBA" id="ARBA00023002"/>
    </source>
</evidence>
<protein>
    <recommendedName>
        <fullName evidence="2">Alanine dehydrogenase/pyridine nucleotide transhydrogenase N-terminal domain-containing protein</fullName>
    </recommendedName>
</protein>
<proteinExistence type="predicted"/>
<dbReference type="InterPro" id="IPR051168">
    <property type="entry name" value="AASS"/>
</dbReference>
<keyword evidence="4" id="KW-1185">Reference proteome</keyword>
<dbReference type="EMBL" id="VEPZ02001172">
    <property type="protein sequence ID" value="KAE8689172.1"/>
    <property type="molecule type" value="Genomic_DNA"/>
</dbReference>
<evidence type="ECO:0000259" key="2">
    <source>
        <dbReference type="Pfam" id="PF05222"/>
    </source>
</evidence>
<dbReference type="GO" id="GO:0005737">
    <property type="term" value="C:cytoplasm"/>
    <property type="evidence" value="ECO:0007669"/>
    <property type="project" value="TreeGrafter"/>
</dbReference>
<dbReference type="AlphaFoldDB" id="A0A6A2ZDN3"/>
<dbReference type="GO" id="GO:0004753">
    <property type="term" value="F:saccharopine dehydrogenase activity"/>
    <property type="evidence" value="ECO:0007669"/>
    <property type="project" value="TreeGrafter"/>
</dbReference>
<dbReference type="InterPro" id="IPR007886">
    <property type="entry name" value="AlaDH/PNT_N"/>
</dbReference>
<reference evidence="3" key="1">
    <citation type="submission" date="2019-09" db="EMBL/GenBank/DDBJ databases">
        <title>Draft genome information of white flower Hibiscus syriacus.</title>
        <authorList>
            <person name="Kim Y.-M."/>
        </authorList>
    </citation>
    <scope>NUCLEOTIDE SEQUENCE [LARGE SCALE GENOMIC DNA]</scope>
    <source>
        <strain evidence="3">YM2019G1</strain>
    </source>
</reference>
<dbReference type="PANTHER" id="PTHR11133">
    <property type="entry name" value="SACCHAROPINE DEHYDROGENASE"/>
    <property type="match status" value="1"/>
</dbReference>